<dbReference type="PANTHER" id="PTHR28677:SF8">
    <property type="entry name" value="OLIGOSACCARYLTRANSFERASE"/>
    <property type="match status" value="1"/>
</dbReference>
<keyword evidence="9 10" id="KW-0472">Membrane</keyword>
<name>A0A498KPE7_MALDO</name>
<evidence type="ECO:0000256" key="2">
    <source>
        <dbReference type="ARBA" id="ARBA00004643"/>
    </source>
</evidence>
<keyword evidence="8 10" id="KW-1133">Transmembrane helix</keyword>
<evidence type="ECO:0000313" key="11">
    <source>
        <dbReference type="EMBL" id="RXI08971.1"/>
    </source>
</evidence>
<keyword evidence="5 10" id="KW-0812">Transmembrane</keyword>
<feature type="transmembrane region" description="Helical" evidence="10">
    <location>
        <begin position="153"/>
        <end position="172"/>
    </location>
</feature>
<dbReference type="AlphaFoldDB" id="A0A498KPE7"/>
<proteinExistence type="inferred from homology"/>
<comment type="subcellular location">
    <subcellularLocation>
        <location evidence="2">Endoplasmic reticulum membrane</location>
        <topology evidence="2">Single-pass type III membrane protein</topology>
    </subcellularLocation>
</comment>
<comment type="function">
    <text evidence="1">Subunit of the oligosaccharyl transferase (OST) complex that catalyzes the initial transfer of a defined glycan (Glc(3)Man(9)GlcNAc(2) in eukaryotes) from the lipid carrier dolichol-pyrophosphate to an asparagine residue within an Asn-X-Ser/Thr consensus motif in nascent polypeptide chains, the first step in protein N-glycosylation. N-glycosylation occurs cotranslationally and the complex associates with the Sec61 complex at the channel-forming translocon complex that mediates protein translocation across the endoplasmic reticulum (ER). All subunits are required for a maximal enzyme activity.</text>
</comment>
<sequence length="181" mass="20551">MANKRRFFLLHFTIVSFRFDIDHLLAAASGLHQQRCHSSKVSGDSGTLDVLMLVKEKRSRECQPRMGGVSWILRAISKLDTEGFCGRDQLRLNPIEECIPGDRRCFCSSWSEVSAKQSPLRTLSSSGGVHVTKASEFMFFRLTTMIDDEGLEIYANLLGMFIFFLLIVYHYVTANPNYEGN</sequence>
<dbReference type="EMBL" id="RDQH01000327">
    <property type="protein sequence ID" value="RXI08971.1"/>
    <property type="molecule type" value="Genomic_DNA"/>
</dbReference>
<protein>
    <recommendedName>
        <fullName evidence="13">Dolichyl-diphosphooligosaccharide--protein glycosyltransferase subunit 4</fullName>
    </recommendedName>
</protein>
<dbReference type="SUPFAM" id="SSF103464">
    <property type="entry name" value="Oligosaccharyltransferase subunit ost4p"/>
    <property type="match status" value="1"/>
</dbReference>
<evidence type="ECO:0000256" key="9">
    <source>
        <dbReference type="ARBA" id="ARBA00023136"/>
    </source>
</evidence>
<evidence type="ECO:0008006" key="13">
    <source>
        <dbReference type="Google" id="ProtNLM"/>
    </source>
</evidence>
<evidence type="ECO:0000256" key="3">
    <source>
        <dbReference type="ARBA" id="ARBA00007685"/>
    </source>
</evidence>
<reference evidence="11 12" key="1">
    <citation type="submission" date="2018-10" db="EMBL/GenBank/DDBJ databases">
        <title>A high-quality apple genome assembly.</title>
        <authorList>
            <person name="Hu J."/>
        </authorList>
    </citation>
    <scope>NUCLEOTIDE SEQUENCE [LARGE SCALE GENOMIC DNA]</scope>
    <source>
        <strain evidence="12">cv. HFTH1</strain>
        <tissue evidence="11">Young leaf</tissue>
    </source>
</reference>
<dbReference type="Pfam" id="PF10215">
    <property type="entry name" value="Ost4"/>
    <property type="match status" value="1"/>
</dbReference>
<gene>
    <name evidence="11" type="ORF">DVH24_023115</name>
</gene>
<evidence type="ECO:0000256" key="6">
    <source>
        <dbReference type="ARBA" id="ARBA00022824"/>
    </source>
</evidence>
<keyword evidence="7" id="KW-0735">Signal-anchor</keyword>
<organism evidence="11 12">
    <name type="scientific">Malus domestica</name>
    <name type="common">Apple</name>
    <name type="synonym">Pyrus malus</name>
    <dbReference type="NCBI Taxonomy" id="3750"/>
    <lineage>
        <taxon>Eukaryota</taxon>
        <taxon>Viridiplantae</taxon>
        <taxon>Streptophyta</taxon>
        <taxon>Embryophyta</taxon>
        <taxon>Tracheophyta</taxon>
        <taxon>Spermatophyta</taxon>
        <taxon>Magnoliopsida</taxon>
        <taxon>eudicotyledons</taxon>
        <taxon>Gunneridae</taxon>
        <taxon>Pentapetalae</taxon>
        <taxon>rosids</taxon>
        <taxon>fabids</taxon>
        <taxon>Rosales</taxon>
        <taxon>Rosaceae</taxon>
        <taxon>Amygdaloideae</taxon>
        <taxon>Maleae</taxon>
        <taxon>Malus</taxon>
    </lineage>
</organism>
<dbReference type="GO" id="GO:0005789">
    <property type="term" value="C:endoplasmic reticulum membrane"/>
    <property type="evidence" value="ECO:0007669"/>
    <property type="project" value="UniProtKB-SubCell"/>
</dbReference>
<evidence type="ECO:0000256" key="7">
    <source>
        <dbReference type="ARBA" id="ARBA00022968"/>
    </source>
</evidence>
<keyword evidence="6" id="KW-0256">Endoplasmic reticulum</keyword>
<dbReference type="InterPro" id="IPR018943">
    <property type="entry name" value="Oligosaccaryltransferase"/>
</dbReference>
<evidence type="ECO:0000256" key="10">
    <source>
        <dbReference type="SAM" id="Phobius"/>
    </source>
</evidence>
<dbReference type="Proteomes" id="UP000290289">
    <property type="component" value="Chromosome 1"/>
</dbReference>
<dbReference type="InterPro" id="IPR036330">
    <property type="entry name" value="Ost4p_sf"/>
</dbReference>
<comment type="subunit">
    <text evidence="4">Component of the oligosaccharyltransferase (OST) complex.</text>
</comment>
<evidence type="ECO:0000256" key="8">
    <source>
        <dbReference type="ARBA" id="ARBA00022989"/>
    </source>
</evidence>
<dbReference type="PANTHER" id="PTHR28677">
    <property type="entry name" value="DOLICHYL-DIPHOSPHOOLIGOSACCHARIDE--PROTEIN GLYCOSYLTRANSFERASE SUBUNIT 4A-RELATED"/>
    <property type="match status" value="1"/>
</dbReference>
<dbReference type="InterPro" id="IPR044165">
    <property type="entry name" value="OST4_plant"/>
</dbReference>
<accession>A0A498KPE7</accession>
<comment type="similarity">
    <text evidence="3">Belongs to the OST4 family.</text>
</comment>
<evidence type="ECO:0000256" key="5">
    <source>
        <dbReference type="ARBA" id="ARBA00022692"/>
    </source>
</evidence>
<evidence type="ECO:0000256" key="1">
    <source>
        <dbReference type="ARBA" id="ARBA00002791"/>
    </source>
</evidence>
<evidence type="ECO:0000256" key="4">
    <source>
        <dbReference type="ARBA" id="ARBA00011157"/>
    </source>
</evidence>
<evidence type="ECO:0000313" key="12">
    <source>
        <dbReference type="Proteomes" id="UP000290289"/>
    </source>
</evidence>
<comment type="caution">
    <text evidence="11">The sequence shown here is derived from an EMBL/GenBank/DDBJ whole genome shotgun (WGS) entry which is preliminary data.</text>
</comment>
<keyword evidence="12" id="KW-1185">Reference proteome</keyword>